<keyword evidence="5" id="KW-0472">Membrane</keyword>
<evidence type="ECO:0000256" key="1">
    <source>
        <dbReference type="ARBA" id="ARBA00001933"/>
    </source>
</evidence>
<evidence type="ECO:0000256" key="4">
    <source>
        <dbReference type="RuleBase" id="RU362118"/>
    </source>
</evidence>
<dbReference type="PANTHER" id="PTHR11808:SF85">
    <property type="entry name" value="CYSTATHIONINE GAMMA-LYASE-RELATED"/>
    <property type="match status" value="1"/>
</dbReference>
<comment type="caution">
    <text evidence="6">The sequence shown here is derived from an EMBL/GenBank/DDBJ whole genome shotgun (WGS) entry which is preliminary data.</text>
</comment>
<evidence type="ECO:0000256" key="2">
    <source>
        <dbReference type="ARBA" id="ARBA00022898"/>
    </source>
</evidence>
<dbReference type="AlphaFoldDB" id="A0A9W6JB51"/>
<sequence>MDDRPSRRFMPRTLATRALGVGRPPSTALTPSIDMSTTYARDPDNGYSSGHVYGRKDNATVQQAERQIAELEHARDAMLFGSGMAAAAAVFVALPPTHIVAPRDMYWGLRVWLLSAHRYGHEVSFVDMSRLDEVRSALRPGKTGLIWIETPSNPLWTVTDISAVADLAHRAGAMVCADSTVATPVLTNPLVFGADIVMHSATKYLNGHSDVVAGALASADRSELWLRIKDMRDQQGAVLGSFDAWLLTRGLRTLDLRVKEQSRSAALIAERLLGHPAVGAVLYPGLPDHPGHAIAARQMPNGFGGMLSLRLRGGAAAAITAAAQVQLWRRATSFGGIESLVEHRASIEGEGSPCPDDLLRLSVGLEDPNDLYRDLADSLDLLTRM</sequence>
<dbReference type="InterPro" id="IPR015421">
    <property type="entry name" value="PyrdxlP-dep_Trfase_major"/>
</dbReference>
<evidence type="ECO:0000256" key="5">
    <source>
        <dbReference type="SAM" id="Phobius"/>
    </source>
</evidence>
<keyword evidence="5" id="KW-1133">Transmembrane helix</keyword>
<dbReference type="GO" id="GO:0019346">
    <property type="term" value="P:transsulfuration"/>
    <property type="evidence" value="ECO:0007669"/>
    <property type="project" value="InterPro"/>
</dbReference>
<comment type="similarity">
    <text evidence="4">Belongs to the trans-sulfuration enzymes family.</text>
</comment>
<protein>
    <submittedName>
        <fullName evidence="6">Cystathionine gamma-synthase</fullName>
    </submittedName>
</protein>
<reference evidence="6" key="1">
    <citation type="journal article" date="2014" name="Int. J. Syst. Evol. Microbiol.">
        <title>Complete genome sequence of Corynebacterium casei LMG S-19264T (=DSM 44701T), isolated from a smear-ripened cheese.</title>
        <authorList>
            <consortium name="US DOE Joint Genome Institute (JGI-PGF)"/>
            <person name="Walter F."/>
            <person name="Albersmeier A."/>
            <person name="Kalinowski J."/>
            <person name="Ruckert C."/>
        </authorList>
    </citation>
    <scope>NUCLEOTIDE SEQUENCE</scope>
    <source>
        <strain evidence="6">VKM B-2484</strain>
    </source>
</reference>
<organism evidence="6 7">
    <name type="scientific">Ancylobacter dichloromethanicus</name>
    <dbReference type="NCBI Taxonomy" id="518825"/>
    <lineage>
        <taxon>Bacteria</taxon>
        <taxon>Pseudomonadati</taxon>
        <taxon>Pseudomonadota</taxon>
        <taxon>Alphaproteobacteria</taxon>
        <taxon>Hyphomicrobiales</taxon>
        <taxon>Xanthobacteraceae</taxon>
        <taxon>Ancylobacter</taxon>
    </lineage>
</organism>
<gene>
    <name evidence="6" type="ORF">GCM10017643_28800</name>
</gene>
<dbReference type="GO" id="GO:0030170">
    <property type="term" value="F:pyridoxal phosphate binding"/>
    <property type="evidence" value="ECO:0007669"/>
    <property type="project" value="InterPro"/>
</dbReference>
<dbReference type="RefSeq" id="WP_213371443.1">
    <property type="nucleotide sequence ID" value="NZ_BSFJ01000018.1"/>
</dbReference>
<dbReference type="GO" id="GO:0004123">
    <property type="term" value="F:cystathionine gamma-lyase activity"/>
    <property type="evidence" value="ECO:0007669"/>
    <property type="project" value="TreeGrafter"/>
</dbReference>
<dbReference type="Gene3D" id="3.40.640.10">
    <property type="entry name" value="Type I PLP-dependent aspartate aminotransferase-like (Major domain)"/>
    <property type="match status" value="1"/>
</dbReference>
<dbReference type="EMBL" id="BSFJ01000018">
    <property type="protein sequence ID" value="GLK72764.1"/>
    <property type="molecule type" value="Genomic_DNA"/>
</dbReference>
<dbReference type="PROSITE" id="PS00868">
    <property type="entry name" value="CYS_MET_METAB_PP"/>
    <property type="match status" value="1"/>
</dbReference>
<accession>A0A9W6JB51</accession>
<dbReference type="InterPro" id="IPR015422">
    <property type="entry name" value="PyrdxlP-dep_Trfase_small"/>
</dbReference>
<dbReference type="Gene3D" id="3.90.1150.10">
    <property type="entry name" value="Aspartate Aminotransferase, domain 1"/>
    <property type="match status" value="1"/>
</dbReference>
<dbReference type="GO" id="GO:0005737">
    <property type="term" value="C:cytoplasm"/>
    <property type="evidence" value="ECO:0007669"/>
    <property type="project" value="TreeGrafter"/>
</dbReference>
<dbReference type="InterPro" id="IPR054542">
    <property type="entry name" value="Cys_met_metab_PP"/>
</dbReference>
<evidence type="ECO:0000256" key="3">
    <source>
        <dbReference type="PIRSR" id="PIRSR001434-2"/>
    </source>
</evidence>
<keyword evidence="7" id="KW-1185">Reference proteome</keyword>
<dbReference type="Pfam" id="PF01053">
    <property type="entry name" value="Cys_Met_Meta_PP"/>
    <property type="match status" value="1"/>
</dbReference>
<evidence type="ECO:0000313" key="6">
    <source>
        <dbReference type="EMBL" id="GLK72764.1"/>
    </source>
</evidence>
<dbReference type="SUPFAM" id="SSF53383">
    <property type="entry name" value="PLP-dependent transferases"/>
    <property type="match status" value="1"/>
</dbReference>
<dbReference type="GO" id="GO:0019343">
    <property type="term" value="P:cysteine biosynthetic process via cystathionine"/>
    <property type="evidence" value="ECO:0007669"/>
    <property type="project" value="TreeGrafter"/>
</dbReference>
<dbReference type="PIRSF" id="PIRSF001434">
    <property type="entry name" value="CGS"/>
    <property type="match status" value="1"/>
</dbReference>
<dbReference type="InterPro" id="IPR015424">
    <property type="entry name" value="PyrdxlP-dep_Trfase"/>
</dbReference>
<feature type="transmembrane region" description="Helical" evidence="5">
    <location>
        <begin position="77"/>
        <end position="94"/>
    </location>
</feature>
<dbReference type="Proteomes" id="UP001143370">
    <property type="component" value="Unassembled WGS sequence"/>
</dbReference>
<name>A0A9W6JB51_9HYPH</name>
<dbReference type="FunFam" id="3.40.640.10:FF:000046">
    <property type="entry name" value="Cystathionine gamma-lyase"/>
    <property type="match status" value="1"/>
</dbReference>
<reference evidence="6" key="2">
    <citation type="submission" date="2023-01" db="EMBL/GenBank/DDBJ databases">
        <authorList>
            <person name="Sun Q."/>
            <person name="Evtushenko L."/>
        </authorList>
    </citation>
    <scope>NUCLEOTIDE SEQUENCE</scope>
    <source>
        <strain evidence="6">VKM B-2484</strain>
    </source>
</reference>
<proteinExistence type="inferred from homology"/>
<keyword evidence="5" id="KW-0812">Transmembrane</keyword>
<dbReference type="InterPro" id="IPR000277">
    <property type="entry name" value="Cys/Met-Metab_PyrdxlP-dep_enz"/>
</dbReference>
<dbReference type="PANTHER" id="PTHR11808">
    <property type="entry name" value="TRANS-SULFURATION ENZYME FAMILY MEMBER"/>
    <property type="match status" value="1"/>
</dbReference>
<keyword evidence="2 3" id="KW-0663">Pyridoxal phosphate</keyword>
<comment type="cofactor">
    <cofactor evidence="1 4">
        <name>pyridoxal 5'-phosphate</name>
        <dbReference type="ChEBI" id="CHEBI:597326"/>
    </cofactor>
</comment>
<evidence type="ECO:0000313" key="7">
    <source>
        <dbReference type="Proteomes" id="UP001143370"/>
    </source>
</evidence>
<feature type="modified residue" description="N6-(pyridoxal phosphate)lysine" evidence="3">
    <location>
        <position position="203"/>
    </location>
</feature>